<dbReference type="InterPro" id="IPR011009">
    <property type="entry name" value="Kinase-like_dom_sf"/>
</dbReference>
<dbReference type="Pfam" id="PF00069">
    <property type="entry name" value="Pkinase"/>
    <property type="match status" value="1"/>
</dbReference>
<reference evidence="11" key="1">
    <citation type="submission" date="2022-12" db="EMBL/GenBank/DDBJ databases">
        <title>Draft genome assemblies for two species of Escallonia (Escalloniales).</title>
        <authorList>
            <person name="Chanderbali A."/>
            <person name="Dervinis C."/>
            <person name="Anghel I."/>
            <person name="Soltis D."/>
            <person name="Soltis P."/>
            <person name="Zapata F."/>
        </authorList>
    </citation>
    <scope>NUCLEOTIDE SEQUENCE</scope>
    <source>
        <strain evidence="11">UCBG64.0493</strain>
        <tissue evidence="11">Leaf</tissue>
    </source>
</reference>
<keyword evidence="12" id="KW-1185">Reference proteome</keyword>
<dbReference type="PANTHER" id="PTHR48006:SF48">
    <property type="entry name" value="PROTEIN KINASE DOMAIN-CONTAINING PROTEIN"/>
    <property type="match status" value="1"/>
</dbReference>
<evidence type="ECO:0000259" key="10">
    <source>
        <dbReference type="PROSITE" id="PS50011"/>
    </source>
</evidence>
<dbReference type="SUPFAM" id="SSF56112">
    <property type="entry name" value="Protein kinase-like (PK-like)"/>
    <property type="match status" value="1"/>
</dbReference>
<dbReference type="GO" id="GO:0016020">
    <property type="term" value="C:membrane"/>
    <property type="evidence" value="ECO:0007669"/>
    <property type="project" value="UniProtKB-SubCell"/>
</dbReference>
<evidence type="ECO:0000313" key="11">
    <source>
        <dbReference type="EMBL" id="KAK3032707.1"/>
    </source>
</evidence>
<dbReference type="EC" id="2.7.11.1" evidence="2"/>
<comment type="catalytic activity">
    <reaction evidence="8">
        <text>L-threonyl-[protein] + ATP = O-phospho-L-threonyl-[protein] + ADP + H(+)</text>
        <dbReference type="Rhea" id="RHEA:46608"/>
        <dbReference type="Rhea" id="RHEA-COMP:11060"/>
        <dbReference type="Rhea" id="RHEA-COMP:11605"/>
        <dbReference type="ChEBI" id="CHEBI:15378"/>
        <dbReference type="ChEBI" id="CHEBI:30013"/>
        <dbReference type="ChEBI" id="CHEBI:30616"/>
        <dbReference type="ChEBI" id="CHEBI:61977"/>
        <dbReference type="ChEBI" id="CHEBI:456216"/>
        <dbReference type="EC" id="2.7.11.1"/>
    </reaction>
</comment>
<name>A0AA88WSC6_9ASTE</name>
<evidence type="ECO:0000256" key="7">
    <source>
        <dbReference type="ARBA" id="ARBA00022840"/>
    </source>
</evidence>
<accession>A0AA88WSC6</accession>
<dbReference type="Gene3D" id="3.30.200.20">
    <property type="entry name" value="Phosphorylase Kinase, domain 1"/>
    <property type="match status" value="1"/>
</dbReference>
<evidence type="ECO:0000256" key="1">
    <source>
        <dbReference type="ARBA" id="ARBA00004479"/>
    </source>
</evidence>
<evidence type="ECO:0000256" key="4">
    <source>
        <dbReference type="ARBA" id="ARBA00022679"/>
    </source>
</evidence>
<evidence type="ECO:0000256" key="5">
    <source>
        <dbReference type="ARBA" id="ARBA00022741"/>
    </source>
</evidence>
<keyword evidence="7" id="KW-0067">ATP-binding</keyword>
<comment type="catalytic activity">
    <reaction evidence="9">
        <text>L-seryl-[protein] + ATP = O-phospho-L-seryl-[protein] + ADP + H(+)</text>
        <dbReference type="Rhea" id="RHEA:17989"/>
        <dbReference type="Rhea" id="RHEA-COMP:9863"/>
        <dbReference type="Rhea" id="RHEA-COMP:11604"/>
        <dbReference type="ChEBI" id="CHEBI:15378"/>
        <dbReference type="ChEBI" id="CHEBI:29999"/>
        <dbReference type="ChEBI" id="CHEBI:30616"/>
        <dbReference type="ChEBI" id="CHEBI:83421"/>
        <dbReference type="ChEBI" id="CHEBI:456216"/>
        <dbReference type="EC" id="2.7.11.1"/>
    </reaction>
</comment>
<dbReference type="EMBL" id="JAVXUP010000259">
    <property type="protein sequence ID" value="KAK3032707.1"/>
    <property type="molecule type" value="Genomic_DNA"/>
</dbReference>
<proteinExistence type="predicted"/>
<dbReference type="InterPro" id="IPR051824">
    <property type="entry name" value="LRR_Rcpt-Like_S/T_Kinase"/>
</dbReference>
<evidence type="ECO:0000256" key="8">
    <source>
        <dbReference type="ARBA" id="ARBA00047899"/>
    </source>
</evidence>
<keyword evidence="5" id="KW-0547">Nucleotide-binding</keyword>
<comment type="subcellular location">
    <subcellularLocation>
        <location evidence="1">Membrane</location>
        <topology evidence="1">Single-pass type I membrane protein</topology>
    </subcellularLocation>
</comment>
<sequence length="268" mass="30057">AQLRGQVVAVKKLSSPSKQKLQEFNTEVHTLSSLKHENLVQLYGGYSGKELHLLIYEYMEHKSIAEVLFETWSSLKLDWKTRREICLGIAKGLKYLHEESRLKIVHRDIKAQNILLGGTDGNLKAKISDFGLAMLCEEGNENMAYVYNKEGRLADLVDKNLSSCYDFTEAMRILNLAMMCTSQTPTLRPTISEVISVLQDEKTVEQVFGAPPNDSSSTTMAGAYLTSSAEISSTSTEVSSSAFTSYFMMKENKETQKLLEDHQFDISS</sequence>
<feature type="non-terminal residue" evidence="11">
    <location>
        <position position="268"/>
    </location>
</feature>
<organism evidence="11 12">
    <name type="scientific">Escallonia herrerae</name>
    <dbReference type="NCBI Taxonomy" id="1293975"/>
    <lineage>
        <taxon>Eukaryota</taxon>
        <taxon>Viridiplantae</taxon>
        <taxon>Streptophyta</taxon>
        <taxon>Embryophyta</taxon>
        <taxon>Tracheophyta</taxon>
        <taxon>Spermatophyta</taxon>
        <taxon>Magnoliopsida</taxon>
        <taxon>eudicotyledons</taxon>
        <taxon>Gunneridae</taxon>
        <taxon>Pentapetalae</taxon>
        <taxon>asterids</taxon>
        <taxon>campanulids</taxon>
        <taxon>Escalloniales</taxon>
        <taxon>Escalloniaceae</taxon>
        <taxon>Escallonia</taxon>
    </lineage>
</organism>
<dbReference type="SMART" id="SM00220">
    <property type="entry name" value="S_TKc"/>
    <property type="match status" value="1"/>
</dbReference>
<dbReference type="InterPro" id="IPR008271">
    <property type="entry name" value="Ser/Thr_kinase_AS"/>
</dbReference>
<dbReference type="Gene3D" id="1.10.510.10">
    <property type="entry name" value="Transferase(Phosphotransferase) domain 1"/>
    <property type="match status" value="2"/>
</dbReference>
<evidence type="ECO:0000256" key="2">
    <source>
        <dbReference type="ARBA" id="ARBA00012513"/>
    </source>
</evidence>
<keyword evidence="6" id="KW-0418">Kinase</keyword>
<evidence type="ECO:0000256" key="9">
    <source>
        <dbReference type="ARBA" id="ARBA00048679"/>
    </source>
</evidence>
<keyword evidence="4" id="KW-0808">Transferase</keyword>
<evidence type="ECO:0000256" key="6">
    <source>
        <dbReference type="ARBA" id="ARBA00022777"/>
    </source>
</evidence>
<feature type="domain" description="Protein kinase" evidence="10">
    <location>
        <begin position="1"/>
        <end position="268"/>
    </location>
</feature>
<dbReference type="PROSITE" id="PS00108">
    <property type="entry name" value="PROTEIN_KINASE_ST"/>
    <property type="match status" value="1"/>
</dbReference>
<evidence type="ECO:0000256" key="3">
    <source>
        <dbReference type="ARBA" id="ARBA00022527"/>
    </source>
</evidence>
<comment type="caution">
    <text evidence="11">The sequence shown here is derived from an EMBL/GenBank/DDBJ whole genome shotgun (WGS) entry which is preliminary data.</text>
</comment>
<protein>
    <recommendedName>
        <fullName evidence="2">non-specific serine/threonine protein kinase</fullName>
        <ecNumber evidence="2">2.7.11.1</ecNumber>
    </recommendedName>
</protein>
<dbReference type="InterPro" id="IPR000719">
    <property type="entry name" value="Prot_kinase_dom"/>
</dbReference>
<dbReference type="Proteomes" id="UP001188597">
    <property type="component" value="Unassembled WGS sequence"/>
</dbReference>
<gene>
    <name evidence="11" type="ORF">RJ639_035151</name>
</gene>
<dbReference type="GO" id="GO:0004674">
    <property type="term" value="F:protein serine/threonine kinase activity"/>
    <property type="evidence" value="ECO:0007669"/>
    <property type="project" value="UniProtKB-KW"/>
</dbReference>
<dbReference type="AlphaFoldDB" id="A0AA88WSC6"/>
<dbReference type="PANTHER" id="PTHR48006">
    <property type="entry name" value="LEUCINE-RICH REPEAT-CONTAINING PROTEIN DDB_G0281931-RELATED"/>
    <property type="match status" value="1"/>
</dbReference>
<evidence type="ECO:0000313" key="12">
    <source>
        <dbReference type="Proteomes" id="UP001188597"/>
    </source>
</evidence>
<dbReference type="FunFam" id="1.10.510.10:FF:001023">
    <property type="entry name" value="Os07g0541700 protein"/>
    <property type="match status" value="1"/>
</dbReference>
<keyword evidence="3" id="KW-0723">Serine/threonine-protein kinase</keyword>
<dbReference type="GO" id="GO:0005524">
    <property type="term" value="F:ATP binding"/>
    <property type="evidence" value="ECO:0007669"/>
    <property type="project" value="UniProtKB-KW"/>
</dbReference>
<dbReference type="PROSITE" id="PS50011">
    <property type="entry name" value="PROTEIN_KINASE_DOM"/>
    <property type="match status" value="1"/>
</dbReference>